<dbReference type="AlphaFoldDB" id="A6HVE5"/>
<accession>A6HVE5</accession>
<proteinExistence type="predicted"/>
<gene>
    <name evidence="1" type="ORF">rCG_28768</name>
</gene>
<evidence type="ECO:0000313" key="1">
    <source>
        <dbReference type="EMBL" id="EDL82082.1"/>
    </source>
</evidence>
<dbReference type="Proteomes" id="UP000234681">
    <property type="component" value="Chromosome 2"/>
</dbReference>
<dbReference type="EMBL" id="CH473952">
    <property type="protein sequence ID" value="EDL82082.1"/>
    <property type="molecule type" value="Genomic_DNA"/>
</dbReference>
<protein>
    <submittedName>
        <fullName evidence="1">RCG28768, isoform CRA_c</fullName>
    </submittedName>
</protein>
<organism evidence="1 2">
    <name type="scientific">Rattus norvegicus</name>
    <name type="common">Rat</name>
    <dbReference type="NCBI Taxonomy" id="10116"/>
    <lineage>
        <taxon>Eukaryota</taxon>
        <taxon>Metazoa</taxon>
        <taxon>Chordata</taxon>
        <taxon>Craniata</taxon>
        <taxon>Vertebrata</taxon>
        <taxon>Euteleostomi</taxon>
        <taxon>Mammalia</taxon>
        <taxon>Eutheria</taxon>
        <taxon>Euarchontoglires</taxon>
        <taxon>Glires</taxon>
        <taxon>Rodentia</taxon>
        <taxon>Myomorpha</taxon>
        <taxon>Muroidea</taxon>
        <taxon>Muridae</taxon>
        <taxon>Murinae</taxon>
        <taxon>Rattus</taxon>
    </lineage>
</organism>
<evidence type="ECO:0000313" key="2">
    <source>
        <dbReference type="Proteomes" id="UP000234681"/>
    </source>
</evidence>
<name>A6HVE5_RAT</name>
<reference evidence="2" key="1">
    <citation type="submission" date="2005-09" db="EMBL/GenBank/DDBJ databases">
        <authorList>
            <person name="Mural R.J."/>
            <person name="Li P.W."/>
            <person name="Adams M.D."/>
            <person name="Amanatides P.G."/>
            <person name="Baden-Tillson H."/>
            <person name="Barnstead M."/>
            <person name="Chin S.H."/>
            <person name="Dew I."/>
            <person name="Evans C.A."/>
            <person name="Ferriera S."/>
            <person name="Flanigan M."/>
            <person name="Fosler C."/>
            <person name="Glodek A."/>
            <person name="Gu Z."/>
            <person name="Holt R.A."/>
            <person name="Jennings D."/>
            <person name="Kraft C.L."/>
            <person name="Lu F."/>
            <person name="Nguyen T."/>
            <person name="Nusskern D.R."/>
            <person name="Pfannkoch C.M."/>
            <person name="Sitter C."/>
            <person name="Sutton G.G."/>
            <person name="Venter J.C."/>
            <person name="Wang Z."/>
            <person name="Woodage T."/>
            <person name="Zheng X.H."/>
            <person name="Zhong F."/>
        </authorList>
    </citation>
    <scope>NUCLEOTIDE SEQUENCE [LARGE SCALE GENOMIC DNA]</scope>
    <source>
        <strain>BN</strain>
        <strain evidence="2">Sprague-Dawley</strain>
    </source>
</reference>
<sequence>MKGNFSNKSTINHLPLFPSSPPFCWVSWETTLKKRFIGRTFSIFEPNRAPPIRE</sequence>